<gene>
    <name evidence="6" type="ORF">KAF25_011055</name>
</gene>
<proteinExistence type="inferred from homology"/>
<evidence type="ECO:0000256" key="3">
    <source>
        <dbReference type="ARBA" id="ARBA00022833"/>
    </source>
</evidence>
<keyword evidence="7" id="KW-1185">Reference proteome</keyword>
<dbReference type="Gene3D" id="3.90.1590.10">
    <property type="entry name" value="glutathione-dependent formaldehyde- activating enzyme (gfa)"/>
    <property type="match status" value="1"/>
</dbReference>
<dbReference type="GO" id="GO:0016846">
    <property type="term" value="F:carbon-sulfur lyase activity"/>
    <property type="evidence" value="ECO:0007669"/>
    <property type="project" value="InterPro"/>
</dbReference>
<protein>
    <recommendedName>
        <fullName evidence="5">CENP-V/GFA domain-containing protein</fullName>
    </recommendedName>
</protein>
<dbReference type="Proteomes" id="UP000782241">
    <property type="component" value="Unassembled WGS sequence"/>
</dbReference>
<sequence>MVPSDQKPTLEERRERKRLQNRLSQRVRRQRIKDHRDTNTETEKKAFRIQRWRLDDGLGILLQHSRPAVLTSETAANDRQVIDHGTTQVVQPPVAKVPSTLLSPEREVIDEVEPSLPTDHVLIRLITHNACQGLIHNTGVLRIGAGYIITVDNSPLLPEFTIGCKTVVLRSPHRTIPIDLSPTQLQMNIPHPTWMDAIPFPKVRDNLIRRQHLFNHRHFLEDIVGDMLYLHPLPAPSQKGPVPRLSSPLQWKQDDGHHVSDGKGLILWGDPHVKENWEATACFLKKWSWAVEGCRMTDVSINERERFFPRAGLAQDGWSTTEEATATCYCGAVQLSFPVRKPGFVVAFVCHCSDCRKITASMFTSGFVILDTHLKHVRGENNLKQFSQSETIEQEGNVMANFFCNTCGSLMYRRAAAAPGTSILRIGTVDDFKLAETALRPTIEQYVKHRVDWIKDIENMVQIEGQASVEEVMGQTSV</sequence>
<evidence type="ECO:0000256" key="2">
    <source>
        <dbReference type="ARBA" id="ARBA00022723"/>
    </source>
</evidence>
<feature type="region of interest" description="Disordered" evidence="4">
    <location>
        <begin position="1"/>
        <end position="43"/>
    </location>
</feature>
<dbReference type="EMBL" id="JAGPUO010000019">
    <property type="protein sequence ID" value="KAG5656886.1"/>
    <property type="molecule type" value="Genomic_DNA"/>
</dbReference>
<reference evidence="6" key="1">
    <citation type="submission" date="2021-04" db="EMBL/GenBank/DDBJ databases">
        <title>Draft genome of Fusarium avenaceum strain F156N33, isolated from an atmospheric sample in Virginia.</title>
        <authorList>
            <person name="Yang S."/>
            <person name="Vinatzer B.A."/>
            <person name="Coleman J."/>
        </authorList>
    </citation>
    <scope>NUCLEOTIDE SEQUENCE</scope>
    <source>
        <strain evidence="6">F156N33</strain>
    </source>
</reference>
<accession>A0A9P7GV18</accession>
<keyword evidence="3" id="KW-0862">Zinc</keyword>
<dbReference type="PANTHER" id="PTHR38116:SF1">
    <property type="entry name" value="BZIP DOMAIN-CONTAINING PROTEIN"/>
    <property type="match status" value="1"/>
</dbReference>
<evidence type="ECO:0000313" key="6">
    <source>
        <dbReference type="EMBL" id="KAG5656886.1"/>
    </source>
</evidence>
<feature type="compositionally biased region" description="Basic and acidic residues" evidence="4">
    <location>
        <begin position="34"/>
        <end position="43"/>
    </location>
</feature>
<evidence type="ECO:0000313" key="7">
    <source>
        <dbReference type="Proteomes" id="UP000782241"/>
    </source>
</evidence>
<name>A0A9P7GV18_9HYPO</name>
<evidence type="ECO:0000256" key="1">
    <source>
        <dbReference type="ARBA" id="ARBA00005495"/>
    </source>
</evidence>
<dbReference type="PROSITE" id="PS51891">
    <property type="entry name" value="CENP_V_GFA"/>
    <property type="match status" value="1"/>
</dbReference>
<dbReference type="Pfam" id="PF11905">
    <property type="entry name" value="DUF3425"/>
    <property type="match status" value="1"/>
</dbReference>
<evidence type="ECO:0000259" key="5">
    <source>
        <dbReference type="PROSITE" id="PS51891"/>
    </source>
</evidence>
<evidence type="ECO:0000256" key="4">
    <source>
        <dbReference type="SAM" id="MobiDB-lite"/>
    </source>
</evidence>
<dbReference type="GO" id="GO:0046872">
    <property type="term" value="F:metal ion binding"/>
    <property type="evidence" value="ECO:0007669"/>
    <property type="project" value="UniProtKB-KW"/>
</dbReference>
<dbReference type="AlphaFoldDB" id="A0A9P7GV18"/>
<feature type="compositionally biased region" description="Basic residues" evidence="4">
    <location>
        <begin position="15"/>
        <end position="33"/>
    </location>
</feature>
<dbReference type="Pfam" id="PF04828">
    <property type="entry name" value="GFA"/>
    <property type="match status" value="1"/>
</dbReference>
<dbReference type="SUPFAM" id="SSF51316">
    <property type="entry name" value="Mss4-like"/>
    <property type="match status" value="1"/>
</dbReference>
<feature type="domain" description="CENP-V/GFA" evidence="5">
    <location>
        <begin position="324"/>
        <end position="443"/>
    </location>
</feature>
<comment type="caution">
    <text evidence="6">The sequence shown here is derived from an EMBL/GenBank/DDBJ whole genome shotgun (WGS) entry which is preliminary data.</text>
</comment>
<dbReference type="InterPro" id="IPR021833">
    <property type="entry name" value="DUF3425"/>
</dbReference>
<organism evidence="6 7">
    <name type="scientific">Fusarium avenaceum</name>
    <dbReference type="NCBI Taxonomy" id="40199"/>
    <lineage>
        <taxon>Eukaryota</taxon>
        <taxon>Fungi</taxon>
        <taxon>Dikarya</taxon>
        <taxon>Ascomycota</taxon>
        <taxon>Pezizomycotina</taxon>
        <taxon>Sordariomycetes</taxon>
        <taxon>Hypocreomycetidae</taxon>
        <taxon>Hypocreales</taxon>
        <taxon>Nectriaceae</taxon>
        <taxon>Fusarium</taxon>
        <taxon>Fusarium tricinctum species complex</taxon>
    </lineage>
</organism>
<dbReference type="PANTHER" id="PTHR38116">
    <property type="entry name" value="CHROMOSOME 7, WHOLE GENOME SHOTGUN SEQUENCE"/>
    <property type="match status" value="1"/>
</dbReference>
<dbReference type="InterPro" id="IPR006913">
    <property type="entry name" value="CENP-V/GFA"/>
</dbReference>
<keyword evidence="2" id="KW-0479">Metal-binding</keyword>
<comment type="similarity">
    <text evidence="1">Belongs to the Gfa family.</text>
</comment>
<dbReference type="InterPro" id="IPR011057">
    <property type="entry name" value="Mss4-like_sf"/>
</dbReference>